<keyword evidence="2" id="KW-1185">Reference proteome</keyword>
<sequence length="108" mass="12288">MDRKFPRVAGNISFVLIPKPEVYYCLFYVDEECLSYPLLLKVGSTHLVNENTAPNYYNEKIISYRCERPGMDDETKRISVGPAAFDPLVATSFNSAEFAKKLREAGKE</sequence>
<evidence type="ECO:0000313" key="1">
    <source>
        <dbReference type="EMBL" id="KAL3426401.1"/>
    </source>
</evidence>
<accession>A0ABR4PT03</accession>
<evidence type="ECO:0000313" key="2">
    <source>
        <dbReference type="Proteomes" id="UP001629113"/>
    </source>
</evidence>
<gene>
    <name evidence="1" type="ORF">PVAG01_03192</name>
</gene>
<dbReference type="Proteomes" id="UP001629113">
    <property type="component" value="Unassembled WGS sequence"/>
</dbReference>
<proteinExistence type="predicted"/>
<organism evidence="1 2">
    <name type="scientific">Phlyctema vagabunda</name>
    <dbReference type="NCBI Taxonomy" id="108571"/>
    <lineage>
        <taxon>Eukaryota</taxon>
        <taxon>Fungi</taxon>
        <taxon>Dikarya</taxon>
        <taxon>Ascomycota</taxon>
        <taxon>Pezizomycotina</taxon>
        <taxon>Leotiomycetes</taxon>
        <taxon>Helotiales</taxon>
        <taxon>Dermateaceae</taxon>
        <taxon>Phlyctema</taxon>
    </lineage>
</organism>
<comment type="caution">
    <text evidence="1">The sequence shown here is derived from an EMBL/GenBank/DDBJ whole genome shotgun (WGS) entry which is preliminary data.</text>
</comment>
<name>A0ABR4PT03_9HELO</name>
<reference evidence="1 2" key="1">
    <citation type="submission" date="2024-06" db="EMBL/GenBank/DDBJ databases">
        <title>Complete genome of Phlyctema vagabunda strain 19-DSS-EL-015.</title>
        <authorList>
            <person name="Fiorenzani C."/>
        </authorList>
    </citation>
    <scope>NUCLEOTIDE SEQUENCE [LARGE SCALE GENOMIC DNA]</scope>
    <source>
        <strain evidence="1 2">19-DSS-EL-015</strain>
    </source>
</reference>
<dbReference type="EMBL" id="JBFCZG010000002">
    <property type="protein sequence ID" value="KAL3426401.1"/>
    <property type="molecule type" value="Genomic_DNA"/>
</dbReference>
<protein>
    <submittedName>
        <fullName evidence="1">Uncharacterized protein</fullName>
    </submittedName>
</protein>